<keyword evidence="4" id="KW-0744">Spermatogenesis</keyword>
<keyword evidence="6" id="KW-0238">DNA-binding</keyword>
<comment type="subcellular location">
    <subcellularLocation>
        <location evidence="1">Nucleus</location>
    </subcellularLocation>
</comment>
<dbReference type="InterPro" id="IPR036638">
    <property type="entry name" value="HLH_DNA-bd_sf"/>
</dbReference>
<dbReference type="PaxDb" id="30732-ENSOMEP00000005977"/>
<keyword evidence="2" id="KW-0217">Developmental protein</keyword>
<evidence type="ECO:0000256" key="1">
    <source>
        <dbReference type="ARBA" id="ARBA00004123"/>
    </source>
</evidence>
<dbReference type="Gene3D" id="4.10.280.10">
    <property type="entry name" value="Helix-loop-helix DNA-binding domain"/>
    <property type="match status" value="1"/>
</dbReference>
<protein>
    <recommendedName>
        <fullName evidence="10">BHLH domain-containing protein</fullName>
    </recommendedName>
</protein>
<feature type="region of interest" description="Disordered" evidence="9">
    <location>
        <begin position="316"/>
        <end position="346"/>
    </location>
</feature>
<dbReference type="Proteomes" id="UP000261560">
    <property type="component" value="Unplaced"/>
</dbReference>
<proteinExistence type="predicted"/>
<sequence length="470" mass="51750">MSSLSSSCKTALASSSVREHASDSVELILTPSGFVTQDQGQMLTSDLGLIEMTEAEYSDFQNFICGRAATQAGPAEGPDSRPHSTVVIGNDPDNSTAVSPLTSTQAIDLSVSSDDHCLLTSVEKTPVSYGEVPGFVLARINTEDSPATPLGKLKRSSQKQFSSSARVCLEKRFNSMCPETARQPDIPPTLLNSLLTAFQQSAEAEETAINPQRSKWVKPDRENPPVGSSRDLNPVCGQVLAQTAETNKHAGVVISKSLSFHFYPDPTFSKSVYASSNPAEEQQLINVEEDVGTPAVHRHNCSALCSEPSRAIKAAPDSVKEAESGGRKRARSLLSHSQRRERHNITERERRKRIRLCCDELNTMVPFCDPCTDKVTTLTWTTTFLRYITKKYGDTFKEEFVKLFAHKNEISLKSSSSPDQHPIQQEVHGCPSTTWIQAAVWCQKSTHWSSWSPSALRKTQEGKLSHHNQE</sequence>
<reference evidence="11" key="2">
    <citation type="submission" date="2025-09" db="UniProtKB">
        <authorList>
            <consortium name="Ensembl"/>
        </authorList>
    </citation>
    <scope>IDENTIFICATION</scope>
</reference>
<keyword evidence="3" id="KW-0221">Differentiation</keyword>
<organism evidence="11 12">
    <name type="scientific">Oryzias melastigma</name>
    <name type="common">Marine medaka</name>
    <dbReference type="NCBI Taxonomy" id="30732"/>
    <lineage>
        <taxon>Eukaryota</taxon>
        <taxon>Metazoa</taxon>
        <taxon>Chordata</taxon>
        <taxon>Craniata</taxon>
        <taxon>Vertebrata</taxon>
        <taxon>Euteleostomi</taxon>
        <taxon>Actinopterygii</taxon>
        <taxon>Neopterygii</taxon>
        <taxon>Teleostei</taxon>
        <taxon>Neoteleostei</taxon>
        <taxon>Acanthomorphata</taxon>
        <taxon>Ovalentaria</taxon>
        <taxon>Atherinomorphae</taxon>
        <taxon>Beloniformes</taxon>
        <taxon>Adrianichthyidae</taxon>
        <taxon>Oryziinae</taxon>
        <taxon>Oryzias</taxon>
    </lineage>
</organism>
<accession>A0A3B3BLJ3</accession>
<evidence type="ECO:0000313" key="12">
    <source>
        <dbReference type="Proteomes" id="UP000261560"/>
    </source>
</evidence>
<feature type="region of interest" description="Disordered" evidence="9">
    <location>
        <begin position="205"/>
        <end position="233"/>
    </location>
</feature>
<dbReference type="Pfam" id="PF00010">
    <property type="entry name" value="HLH"/>
    <property type="match status" value="1"/>
</dbReference>
<name>A0A3B3BLJ3_ORYME</name>
<dbReference type="PROSITE" id="PS50888">
    <property type="entry name" value="BHLH"/>
    <property type="match status" value="1"/>
</dbReference>
<dbReference type="GO" id="GO:0005634">
    <property type="term" value="C:nucleus"/>
    <property type="evidence" value="ECO:0007669"/>
    <property type="project" value="UniProtKB-SubCell"/>
</dbReference>
<keyword evidence="12" id="KW-1185">Reference proteome</keyword>
<keyword evidence="7" id="KW-0804">Transcription</keyword>
<dbReference type="STRING" id="30732.ENSOMEP00000005977"/>
<evidence type="ECO:0000256" key="4">
    <source>
        <dbReference type="ARBA" id="ARBA00022871"/>
    </source>
</evidence>
<dbReference type="GO" id="GO:0030154">
    <property type="term" value="P:cell differentiation"/>
    <property type="evidence" value="ECO:0007669"/>
    <property type="project" value="UniProtKB-KW"/>
</dbReference>
<dbReference type="GO" id="GO:0000981">
    <property type="term" value="F:DNA-binding transcription factor activity, RNA polymerase II-specific"/>
    <property type="evidence" value="ECO:0007669"/>
    <property type="project" value="TreeGrafter"/>
</dbReference>
<dbReference type="AlphaFoldDB" id="A0A3B3BLJ3"/>
<evidence type="ECO:0000259" key="10">
    <source>
        <dbReference type="PROSITE" id="PS50888"/>
    </source>
</evidence>
<dbReference type="FunFam" id="4.10.280.10:FF:000057">
    <property type="entry name" value="transcription factor-like 5 protein-like"/>
    <property type="match status" value="1"/>
</dbReference>
<dbReference type="InterPro" id="IPR039583">
    <property type="entry name" value="TCFL5/SOLH1/2"/>
</dbReference>
<dbReference type="OMA" id="DIQNVCE"/>
<evidence type="ECO:0000256" key="5">
    <source>
        <dbReference type="ARBA" id="ARBA00023015"/>
    </source>
</evidence>
<keyword evidence="5" id="KW-0805">Transcription regulation</keyword>
<dbReference type="PANTHER" id="PTHR15402">
    <property type="entry name" value="TRANSCRIPTION FACTOR-LIKE 5 PROTEIN"/>
    <property type="match status" value="1"/>
</dbReference>
<evidence type="ECO:0000256" key="9">
    <source>
        <dbReference type="SAM" id="MobiDB-lite"/>
    </source>
</evidence>
<evidence type="ECO:0000256" key="8">
    <source>
        <dbReference type="ARBA" id="ARBA00023242"/>
    </source>
</evidence>
<dbReference type="GO" id="GO:0007283">
    <property type="term" value="P:spermatogenesis"/>
    <property type="evidence" value="ECO:0007669"/>
    <property type="project" value="UniProtKB-KW"/>
</dbReference>
<feature type="compositionally biased region" description="Basic residues" evidence="9">
    <location>
        <begin position="327"/>
        <end position="342"/>
    </location>
</feature>
<feature type="domain" description="BHLH" evidence="10">
    <location>
        <begin position="338"/>
        <end position="388"/>
    </location>
</feature>
<dbReference type="GO" id="GO:0000978">
    <property type="term" value="F:RNA polymerase II cis-regulatory region sequence-specific DNA binding"/>
    <property type="evidence" value="ECO:0007669"/>
    <property type="project" value="TreeGrafter"/>
</dbReference>
<keyword evidence="8" id="KW-0539">Nucleus</keyword>
<dbReference type="Ensembl" id="ENSOMET00000006578.1">
    <property type="protein sequence ID" value="ENSOMEP00000005977.1"/>
    <property type="gene ID" value="ENSOMEG00000007014.1"/>
</dbReference>
<dbReference type="GO" id="GO:0046983">
    <property type="term" value="F:protein dimerization activity"/>
    <property type="evidence" value="ECO:0007669"/>
    <property type="project" value="InterPro"/>
</dbReference>
<evidence type="ECO:0000256" key="3">
    <source>
        <dbReference type="ARBA" id="ARBA00022782"/>
    </source>
</evidence>
<dbReference type="SMART" id="SM00353">
    <property type="entry name" value="HLH"/>
    <property type="match status" value="1"/>
</dbReference>
<evidence type="ECO:0000256" key="7">
    <source>
        <dbReference type="ARBA" id="ARBA00023163"/>
    </source>
</evidence>
<evidence type="ECO:0000313" key="11">
    <source>
        <dbReference type="Ensembl" id="ENSOMEP00000005977.1"/>
    </source>
</evidence>
<dbReference type="InterPro" id="IPR011598">
    <property type="entry name" value="bHLH_dom"/>
</dbReference>
<evidence type="ECO:0000256" key="6">
    <source>
        <dbReference type="ARBA" id="ARBA00023125"/>
    </source>
</evidence>
<dbReference type="SUPFAM" id="SSF47459">
    <property type="entry name" value="HLH, helix-loop-helix DNA-binding domain"/>
    <property type="match status" value="1"/>
</dbReference>
<evidence type="ECO:0000256" key="2">
    <source>
        <dbReference type="ARBA" id="ARBA00022473"/>
    </source>
</evidence>
<dbReference type="PANTHER" id="PTHR15402:SF2">
    <property type="entry name" value="TRANSCRIPTION FACTOR LIKE 5"/>
    <property type="match status" value="1"/>
</dbReference>
<reference evidence="11" key="1">
    <citation type="submission" date="2025-08" db="UniProtKB">
        <authorList>
            <consortium name="Ensembl"/>
        </authorList>
    </citation>
    <scope>IDENTIFICATION</scope>
</reference>
<dbReference type="GeneTree" id="ENSGT00390000002821"/>